<evidence type="ECO:0000256" key="1">
    <source>
        <dbReference type="SAM" id="MobiDB-lite"/>
    </source>
</evidence>
<evidence type="ECO:0000313" key="2">
    <source>
        <dbReference type="EMBL" id="KZV22271.1"/>
    </source>
</evidence>
<reference evidence="2 3" key="1">
    <citation type="journal article" date="2015" name="Proc. Natl. Acad. Sci. U.S.A.">
        <title>The resurrection genome of Boea hygrometrica: A blueprint for survival of dehydration.</title>
        <authorList>
            <person name="Xiao L."/>
            <person name="Yang G."/>
            <person name="Zhang L."/>
            <person name="Yang X."/>
            <person name="Zhao S."/>
            <person name="Ji Z."/>
            <person name="Zhou Q."/>
            <person name="Hu M."/>
            <person name="Wang Y."/>
            <person name="Chen M."/>
            <person name="Xu Y."/>
            <person name="Jin H."/>
            <person name="Xiao X."/>
            <person name="Hu G."/>
            <person name="Bao F."/>
            <person name="Hu Y."/>
            <person name="Wan P."/>
            <person name="Li L."/>
            <person name="Deng X."/>
            <person name="Kuang T."/>
            <person name="Xiang C."/>
            <person name="Zhu J.K."/>
            <person name="Oliver M.J."/>
            <person name="He Y."/>
        </authorList>
    </citation>
    <scope>NUCLEOTIDE SEQUENCE [LARGE SCALE GENOMIC DNA]</scope>
    <source>
        <strain evidence="3">cv. XS01</strain>
    </source>
</reference>
<feature type="compositionally biased region" description="Basic and acidic residues" evidence="1">
    <location>
        <begin position="402"/>
        <end position="417"/>
    </location>
</feature>
<evidence type="ECO:0000313" key="3">
    <source>
        <dbReference type="Proteomes" id="UP000250235"/>
    </source>
</evidence>
<dbReference type="EMBL" id="KV014407">
    <property type="protein sequence ID" value="KZV22271.1"/>
    <property type="molecule type" value="Genomic_DNA"/>
</dbReference>
<gene>
    <name evidence="2" type="ORF">F511_07472</name>
</gene>
<sequence length="417" mass="45992">MYVDASRIHGPAHIIEGVMYAGKLSTPLTTVVSRWELPLTLAHIIGDVKGTVLHDSTLMGHLDTITAYKMVSMKNPLAAILDSNRFTGLNYQDWLRNLNLVLASEKLLYTIEKCPPEETPADISPEELITLNQWRDDEVKARFYVMVLDLSLNLPKIPNNSAQYNERKLSQGKKHTAQLTAQFSRFAFSLQLNTASKIDNRTSRKRSAGTISSSSKPKSAEANQIRVRKKTFQNDTVPTYQNDAVANTSRQQLFISKQTICWSRISTQNDDAPTNSNDIVSKTSAQLSPAGSPAGTHISQQSLAAAKVVGISEEVFAGAFELPIEGLTDVDDVAKDLVFDARSIFSKSGEPVIAETAEIETGEQDLEEQVVMETTETVTDETESRIDVSATTNYDDEDPLVETEKEAEKEKVSGPVH</sequence>
<feature type="region of interest" description="Disordered" evidence="1">
    <location>
        <begin position="199"/>
        <end position="223"/>
    </location>
</feature>
<dbReference type="Proteomes" id="UP000250235">
    <property type="component" value="Unassembled WGS sequence"/>
</dbReference>
<feature type="region of interest" description="Disordered" evidence="1">
    <location>
        <begin position="374"/>
        <end position="417"/>
    </location>
</feature>
<dbReference type="AlphaFoldDB" id="A0A2Z7AKF7"/>
<proteinExistence type="predicted"/>
<organism evidence="2 3">
    <name type="scientific">Dorcoceras hygrometricum</name>
    <dbReference type="NCBI Taxonomy" id="472368"/>
    <lineage>
        <taxon>Eukaryota</taxon>
        <taxon>Viridiplantae</taxon>
        <taxon>Streptophyta</taxon>
        <taxon>Embryophyta</taxon>
        <taxon>Tracheophyta</taxon>
        <taxon>Spermatophyta</taxon>
        <taxon>Magnoliopsida</taxon>
        <taxon>eudicotyledons</taxon>
        <taxon>Gunneridae</taxon>
        <taxon>Pentapetalae</taxon>
        <taxon>asterids</taxon>
        <taxon>lamiids</taxon>
        <taxon>Lamiales</taxon>
        <taxon>Gesneriaceae</taxon>
        <taxon>Didymocarpoideae</taxon>
        <taxon>Trichosporeae</taxon>
        <taxon>Loxocarpinae</taxon>
        <taxon>Dorcoceras</taxon>
    </lineage>
</organism>
<dbReference type="OrthoDB" id="1731532at2759"/>
<protein>
    <submittedName>
        <fullName evidence="2">Uncharacterized protein</fullName>
    </submittedName>
</protein>
<accession>A0A2Z7AKF7</accession>
<name>A0A2Z7AKF7_9LAMI</name>
<keyword evidence="3" id="KW-1185">Reference proteome</keyword>